<dbReference type="InterPro" id="IPR000644">
    <property type="entry name" value="CBS_dom"/>
</dbReference>
<dbReference type="Gene3D" id="3.10.580.10">
    <property type="entry name" value="CBS-domain"/>
    <property type="match status" value="1"/>
</dbReference>
<accession>A0A484HM02</accession>
<gene>
    <name evidence="3" type="ORF">EPICR_40201</name>
</gene>
<proteinExistence type="predicted"/>
<protein>
    <recommendedName>
        <fullName evidence="2">CBS domain-containing protein</fullName>
    </recommendedName>
</protein>
<keyword evidence="1" id="KW-0129">CBS domain</keyword>
<evidence type="ECO:0000313" key="3">
    <source>
        <dbReference type="EMBL" id="VEN74616.1"/>
    </source>
</evidence>
<dbReference type="Pfam" id="PF00571">
    <property type="entry name" value="CBS"/>
    <property type="match status" value="2"/>
</dbReference>
<sequence>MKSTGIKEIIIPLSKYATVDEDAYLYEAVAELEMTREKSKLNLYPHSSVIVLRNNEEAIGILTYLDTFKALEPKYMEMGDISSLSRFGLSHKYLKSMLEAHNLFEKPLDDICRKASELKVKNFMRSPEEAEFVDENATLNEVVHQFVVGNYPSLLVTDGEKIIGALKLSDVFHEISVRIKECRI</sequence>
<feature type="domain" description="CBS" evidence="2">
    <location>
        <begin position="124"/>
        <end position="181"/>
    </location>
</feature>
<dbReference type="PROSITE" id="PS51371">
    <property type="entry name" value="CBS"/>
    <property type="match status" value="1"/>
</dbReference>
<organism evidence="3">
    <name type="scientific">uncultured Desulfobacteraceae bacterium</name>
    <dbReference type="NCBI Taxonomy" id="218296"/>
    <lineage>
        <taxon>Bacteria</taxon>
        <taxon>Pseudomonadati</taxon>
        <taxon>Thermodesulfobacteriota</taxon>
        <taxon>Desulfobacteria</taxon>
        <taxon>Desulfobacterales</taxon>
        <taxon>Desulfobacteraceae</taxon>
        <taxon>environmental samples</taxon>
    </lineage>
</organism>
<evidence type="ECO:0000256" key="1">
    <source>
        <dbReference type="PROSITE-ProRule" id="PRU00703"/>
    </source>
</evidence>
<dbReference type="AlphaFoldDB" id="A0A484HM02"/>
<evidence type="ECO:0000259" key="2">
    <source>
        <dbReference type="PROSITE" id="PS51371"/>
    </source>
</evidence>
<dbReference type="EMBL" id="CAACVI010000034">
    <property type="protein sequence ID" value="VEN74616.1"/>
    <property type="molecule type" value="Genomic_DNA"/>
</dbReference>
<dbReference type="InterPro" id="IPR046342">
    <property type="entry name" value="CBS_dom_sf"/>
</dbReference>
<reference evidence="3" key="1">
    <citation type="submission" date="2019-01" db="EMBL/GenBank/DDBJ databases">
        <authorList>
            <consortium name="Genoscope - CEA"/>
            <person name="William W."/>
        </authorList>
    </citation>
    <scope>NUCLEOTIDE SEQUENCE</scope>
    <source>
        <strain evidence="3">CR-1</strain>
    </source>
</reference>
<name>A0A484HM02_9BACT</name>
<dbReference type="SUPFAM" id="SSF54631">
    <property type="entry name" value="CBS-domain pair"/>
    <property type="match status" value="1"/>
</dbReference>